<evidence type="ECO:0000256" key="3">
    <source>
        <dbReference type="ARBA" id="ARBA00022989"/>
    </source>
</evidence>
<keyword evidence="4" id="KW-0472">Membrane</keyword>
<dbReference type="EMBL" id="VYZS01239576">
    <property type="protein sequence ID" value="NXS12585.1"/>
    <property type="molecule type" value="Genomic_DNA"/>
</dbReference>
<dbReference type="PANTHER" id="PTHR24028:SF234">
    <property type="entry name" value="PROTOCADHERIN GAMMA-A3"/>
    <property type="match status" value="1"/>
</dbReference>
<dbReference type="PROSITE" id="PS50268">
    <property type="entry name" value="CADHERIN_2"/>
    <property type="match status" value="1"/>
</dbReference>
<feature type="non-terminal residue" evidence="8">
    <location>
        <position position="1"/>
    </location>
</feature>
<name>A0A7L2RW28_9PASS</name>
<keyword evidence="9" id="KW-1185">Reference proteome</keyword>
<dbReference type="Proteomes" id="UP000560066">
    <property type="component" value="Unassembled WGS sequence"/>
</dbReference>
<evidence type="ECO:0000256" key="6">
    <source>
        <dbReference type="PROSITE-ProRule" id="PRU00043"/>
    </source>
</evidence>
<keyword evidence="2" id="KW-0812">Transmembrane</keyword>
<proteinExistence type="predicted"/>
<reference evidence="8 9" key="1">
    <citation type="submission" date="2019-09" db="EMBL/GenBank/DDBJ databases">
        <title>Bird 10,000 Genomes (B10K) Project - Family phase.</title>
        <authorList>
            <person name="Zhang G."/>
        </authorList>
    </citation>
    <scope>NUCLEOTIDE SEQUENCE [LARGE SCALE GENOMIC DNA]</scope>
    <source>
        <strain evidence="8">B10K-DU-002-79</strain>
    </source>
</reference>
<organism evidence="8 9">
    <name type="scientific">Neodrepanis coruscans</name>
    <name type="common">wattled asity</name>
    <dbReference type="NCBI Taxonomy" id="254563"/>
    <lineage>
        <taxon>Eukaryota</taxon>
        <taxon>Metazoa</taxon>
        <taxon>Chordata</taxon>
        <taxon>Craniata</taxon>
        <taxon>Vertebrata</taxon>
        <taxon>Euteleostomi</taxon>
        <taxon>Archelosauria</taxon>
        <taxon>Archosauria</taxon>
        <taxon>Dinosauria</taxon>
        <taxon>Saurischia</taxon>
        <taxon>Theropoda</taxon>
        <taxon>Coelurosauria</taxon>
        <taxon>Aves</taxon>
        <taxon>Neognathae</taxon>
        <taxon>Neoaves</taxon>
        <taxon>Telluraves</taxon>
        <taxon>Australaves</taxon>
        <taxon>Passeriformes</taxon>
        <taxon>Philepittidae</taxon>
        <taxon>Neodrepanis</taxon>
    </lineage>
</organism>
<keyword evidence="6" id="KW-0106">Calcium</keyword>
<dbReference type="PANTHER" id="PTHR24028">
    <property type="entry name" value="CADHERIN-87A"/>
    <property type="match status" value="1"/>
</dbReference>
<evidence type="ECO:0000256" key="1">
    <source>
        <dbReference type="ARBA" id="ARBA00004167"/>
    </source>
</evidence>
<sequence length="69" mass="7518">VTATDTDEGFNGHVKYSFKKETDMAIFHLDSENGAISLLQSLDFEEGDAYELEVQGRDGGGLFDTAKVS</sequence>
<dbReference type="GO" id="GO:0005509">
    <property type="term" value="F:calcium ion binding"/>
    <property type="evidence" value="ECO:0007669"/>
    <property type="project" value="UniProtKB-UniRule"/>
</dbReference>
<feature type="non-terminal residue" evidence="8">
    <location>
        <position position="69"/>
    </location>
</feature>
<dbReference type="InterPro" id="IPR015919">
    <property type="entry name" value="Cadherin-like_sf"/>
</dbReference>
<dbReference type="AlphaFoldDB" id="A0A7L2RW28"/>
<dbReference type="InterPro" id="IPR002126">
    <property type="entry name" value="Cadherin-like_dom"/>
</dbReference>
<dbReference type="Gene3D" id="2.60.40.60">
    <property type="entry name" value="Cadherins"/>
    <property type="match status" value="1"/>
</dbReference>
<dbReference type="GO" id="GO:0007156">
    <property type="term" value="P:homophilic cell adhesion via plasma membrane adhesion molecules"/>
    <property type="evidence" value="ECO:0007669"/>
    <property type="project" value="InterPro"/>
</dbReference>
<dbReference type="Pfam" id="PF00028">
    <property type="entry name" value="Cadherin"/>
    <property type="match status" value="1"/>
</dbReference>
<dbReference type="OrthoDB" id="9990384at2759"/>
<dbReference type="GO" id="GO:0005886">
    <property type="term" value="C:plasma membrane"/>
    <property type="evidence" value="ECO:0007669"/>
    <property type="project" value="TreeGrafter"/>
</dbReference>
<gene>
    <name evidence="8" type="primary">Pcdhga11_2</name>
    <name evidence="8" type="ORF">NEOCOR_R09496</name>
</gene>
<evidence type="ECO:0000313" key="9">
    <source>
        <dbReference type="Proteomes" id="UP000560066"/>
    </source>
</evidence>
<evidence type="ECO:0000313" key="8">
    <source>
        <dbReference type="EMBL" id="NXS12585.1"/>
    </source>
</evidence>
<dbReference type="InterPro" id="IPR050174">
    <property type="entry name" value="Protocadherin/Cadherin-CA"/>
</dbReference>
<dbReference type="CDD" id="cd11304">
    <property type="entry name" value="Cadherin_repeat"/>
    <property type="match status" value="1"/>
</dbReference>
<protein>
    <submittedName>
        <fullName evidence="8">PCDGB protein</fullName>
    </submittedName>
</protein>
<evidence type="ECO:0000256" key="4">
    <source>
        <dbReference type="ARBA" id="ARBA00023136"/>
    </source>
</evidence>
<keyword evidence="5" id="KW-0325">Glycoprotein</keyword>
<comment type="subcellular location">
    <subcellularLocation>
        <location evidence="1">Membrane</location>
        <topology evidence="1">Single-pass membrane protein</topology>
    </subcellularLocation>
</comment>
<dbReference type="SUPFAM" id="SSF49313">
    <property type="entry name" value="Cadherin-like"/>
    <property type="match status" value="1"/>
</dbReference>
<evidence type="ECO:0000256" key="2">
    <source>
        <dbReference type="ARBA" id="ARBA00022692"/>
    </source>
</evidence>
<accession>A0A7L2RW28</accession>
<comment type="caution">
    <text evidence="8">The sequence shown here is derived from an EMBL/GenBank/DDBJ whole genome shotgun (WGS) entry which is preliminary data.</text>
</comment>
<evidence type="ECO:0000259" key="7">
    <source>
        <dbReference type="PROSITE" id="PS50268"/>
    </source>
</evidence>
<evidence type="ECO:0000256" key="5">
    <source>
        <dbReference type="ARBA" id="ARBA00023180"/>
    </source>
</evidence>
<dbReference type="SMART" id="SM00112">
    <property type="entry name" value="CA"/>
    <property type="match status" value="1"/>
</dbReference>
<keyword evidence="3" id="KW-1133">Transmembrane helix</keyword>
<feature type="domain" description="Cadherin" evidence="7">
    <location>
        <begin position="1"/>
        <end position="60"/>
    </location>
</feature>